<organism evidence="3 4">
    <name type="scientific">Pedobacter montanisoli</name>
    <dbReference type="NCBI Taxonomy" id="2923277"/>
    <lineage>
        <taxon>Bacteria</taxon>
        <taxon>Pseudomonadati</taxon>
        <taxon>Bacteroidota</taxon>
        <taxon>Sphingobacteriia</taxon>
        <taxon>Sphingobacteriales</taxon>
        <taxon>Sphingobacteriaceae</taxon>
        <taxon>Pedobacter</taxon>
    </lineage>
</organism>
<dbReference type="SUPFAM" id="SSF52172">
    <property type="entry name" value="CheY-like"/>
    <property type="match status" value="1"/>
</dbReference>
<feature type="domain" description="Response regulatory" evidence="2">
    <location>
        <begin position="4"/>
        <end position="132"/>
    </location>
</feature>
<protein>
    <submittedName>
        <fullName evidence="3">Response regulator</fullName>
    </submittedName>
</protein>
<dbReference type="PROSITE" id="PS50110">
    <property type="entry name" value="RESPONSE_REGULATORY"/>
    <property type="match status" value="1"/>
</dbReference>
<name>A0ABT0A008_9SPHI</name>
<keyword evidence="1" id="KW-0597">Phosphoprotein</keyword>
<dbReference type="RefSeq" id="WP_243363223.1">
    <property type="nucleotide sequence ID" value="NZ_JALGBH010000002.1"/>
</dbReference>
<dbReference type="SMART" id="SM00448">
    <property type="entry name" value="REC"/>
    <property type="match status" value="1"/>
</dbReference>
<keyword evidence="4" id="KW-1185">Reference proteome</keyword>
<evidence type="ECO:0000313" key="3">
    <source>
        <dbReference type="EMBL" id="MCJ0743883.1"/>
    </source>
</evidence>
<proteinExistence type="predicted"/>
<dbReference type="InterPro" id="IPR001789">
    <property type="entry name" value="Sig_transdc_resp-reg_receiver"/>
</dbReference>
<sequence length="221" mass="25733">MFRRILIAEDHESANISVQKTLTDLEITNKDYVYYCDDALTRIKKALYEDQPFDLLITDIHFEEDHVKQEINDGIELIRAAKNVQPQLKVLVFSAENKAAIMDTLFNELNIDGYVRKARYDAQELRLAIKTIYCEKRYISTEIHQNIKEKNSYEFTDFDIKIISLLSNGMLQKDIPVYLQSNKIKPSSLSSIEKRLNQMKEVLDLSKNEQLVAFCKDMGII</sequence>
<evidence type="ECO:0000259" key="2">
    <source>
        <dbReference type="PROSITE" id="PS50110"/>
    </source>
</evidence>
<gene>
    <name evidence="3" type="ORF">MMF97_14285</name>
</gene>
<comment type="caution">
    <text evidence="3">The sequence shown here is derived from an EMBL/GenBank/DDBJ whole genome shotgun (WGS) entry which is preliminary data.</text>
</comment>
<evidence type="ECO:0000256" key="1">
    <source>
        <dbReference type="PROSITE-ProRule" id="PRU00169"/>
    </source>
</evidence>
<dbReference type="Pfam" id="PF00072">
    <property type="entry name" value="Response_reg"/>
    <property type="match status" value="1"/>
</dbReference>
<evidence type="ECO:0000313" key="4">
    <source>
        <dbReference type="Proteomes" id="UP001165460"/>
    </source>
</evidence>
<dbReference type="EMBL" id="JALGBH010000002">
    <property type="protein sequence ID" value="MCJ0743883.1"/>
    <property type="molecule type" value="Genomic_DNA"/>
</dbReference>
<feature type="modified residue" description="4-aspartylphosphate" evidence="1">
    <location>
        <position position="59"/>
    </location>
</feature>
<accession>A0ABT0A008</accession>
<dbReference type="InterPro" id="IPR011006">
    <property type="entry name" value="CheY-like_superfamily"/>
</dbReference>
<dbReference type="Proteomes" id="UP001165460">
    <property type="component" value="Unassembled WGS sequence"/>
</dbReference>
<dbReference type="Gene3D" id="3.40.50.2300">
    <property type="match status" value="1"/>
</dbReference>
<reference evidence="3" key="1">
    <citation type="submission" date="2022-03" db="EMBL/GenBank/DDBJ databases">
        <authorList>
            <person name="Woo C.Y."/>
        </authorList>
    </citation>
    <scope>NUCLEOTIDE SEQUENCE</scope>
    <source>
        <strain evidence="3">CYS-01</strain>
    </source>
</reference>